<dbReference type="RefSeq" id="WP_188725169.1">
    <property type="nucleotide sequence ID" value="NZ_BMJD01000016.1"/>
</dbReference>
<evidence type="ECO:0000313" key="2">
    <source>
        <dbReference type="Proteomes" id="UP000621492"/>
    </source>
</evidence>
<dbReference type="AlphaFoldDB" id="A0A9W5X5P6"/>
<evidence type="ECO:0000313" key="1">
    <source>
        <dbReference type="EMBL" id="GGB44304.1"/>
    </source>
</evidence>
<accession>A0A9W5X5P6</accession>
<reference evidence="1" key="2">
    <citation type="submission" date="2020-09" db="EMBL/GenBank/DDBJ databases">
        <authorList>
            <person name="Sun Q."/>
            <person name="Zhou Y."/>
        </authorList>
    </citation>
    <scope>NUCLEOTIDE SEQUENCE</scope>
    <source>
        <strain evidence="1">CGMCC 1.15454</strain>
    </source>
</reference>
<protein>
    <submittedName>
        <fullName evidence="1">Uncharacterized protein</fullName>
    </submittedName>
</protein>
<comment type="caution">
    <text evidence="1">The sequence shown here is derived from an EMBL/GenBank/DDBJ whole genome shotgun (WGS) entry which is preliminary data.</text>
</comment>
<dbReference type="EMBL" id="BMJD01000016">
    <property type="protein sequence ID" value="GGB44304.1"/>
    <property type="molecule type" value="Genomic_DNA"/>
</dbReference>
<proteinExistence type="predicted"/>
<name>A0A9W5X5P6_9BACI</name>
<dbReference type="Proteomes" id="UP000621492">
    <property type="component" value="Unassembled WGS sequence"/>
</dbReference>
<sequence length="78" mass="9012">MYVAKRALALFLHKTALIIFPSDWQVKKNRKCTATKDGENWLKAKEIPQWGYLGSGGEDQKIKQDILTTHNKYMHGFC</sequence>
<keyword evidence="2" id="KW-1185">Reference proteome</keyword>
<reference evidence="1" key="1">
    <citation type="journal article" date="2014" name="Int. J. Syst. Evol. Microbiol.">
        <title>Complete genome sequence of Corynebacterium casei LMG S-19264T (=DSM 44701T), isolated from a smear-ripened cheese.</title>
        <authorList>
            <consortium name="US DOE Joint Genome Institute (JGI-PGF)"/>
            <person name="Walter F."/>
            <person name="Albersmeier A."/>
            <person name="Kalinowski J."/>
            <person name="Ruckert C."/>
        </authorList>
    </citation>
    <scope>NUCLEOTIDE SEQUENCE</scope>
    <source>
        <strain evidence="1">CGMCC 1.15454</strain>
    </source>
</reference>
<organism evidence="1 2">
    <name type="scientific">Lentibacillus populi</name>
    <dbReference type="NCBI Taxonomy" id="1827502"/>
    <lineage>
        <taxon>Bacteria</taxon>
        <taxon>Bacillati</taxon>
        <taxon>Bacillota</taxon>
        <taxon>Bacilli</taxon>
        <taxon>Bacillales</taxon>
        <taxon>Bacillaceae</taxon>
        <taxon>Lentibacillus</taxon>
    </lineage>
</organism>
<gene>
    <name evidence="1" type="ORF">GCM10011409_22340</name>
</gene>